<dbReference type="InterPro" id="IPR020846">
    <property type="entry name" value="MFS_dom"/>
</dbReference>
<feature type="transmembrane region" description="Helical" evidence="6">
    <location>
        <begin position="237"/>
        <end position="259"/>
    </location>
</feature>
<name>A0ABY7AC73_9FIRM</name>
<protein>
    <submittedName>
        <fullName evidence="8">MFS transporter</fullName>
    </submittedName>
</protein>
<keyword evidence="3 6" id="KW-0812">Transmembrane</keyword>
<proteinExistence type="predicted"/>
<feature type="transmembrane region" description="Helical" evidence="6">
    <location>
        <begin position="415"/>
        <end position="435"/>
    </location>
</feature>
<organism evidence="8 9">
    <name type="scientific">Lacrimispora xylanolytica</name>
    <dbReference type="NCBI Taxonomy" id="29375"/>
    <lineage>
        <taxon>Bacteria</taxon>
        <taxon>Bacillati</taxon>
        <taxon>Bacillota</taxon>
        <taxon>Clostridia</taxon>
        <taxon>Lachnospirales</taxon>
        <taxon>Lachnospiraceae</taxon>
        <taxon>Lacrimispora</taxon>
    </lineage>
</organism>
<evidence type="ECO:0000256" key="4">
    <source>
        <dbReference type="ARBA" id="ARBA00022989"/>
    </source>
</evidence>
<sequence length="474" mass="49491">MDQTNSIKKQADPSRLTLRLRLILAVVIIADILDLMDSNITNIAAPSIVQNIGGGESLIKWLGASYALAMGVLLVIGGRLGDRYGKRRMFLIGITGFTLASAFCGLSVNPSMLIAGRLVQGGFGALLIPQGMSILMSSFTREQFPRAVSAFGPVMSLSSVIGPILAGFIIQANIGGLDWRPVFLINIVLGLVGFVAAVKLLPHDQPDSNEKLDGIGTALLGVSMFGLIFGLNEGSTAGWTILPIASLITGGVMLVAFSLRQRNAENPLIKPSLFKNKGFTSGLVLGLGFFAAVNGLAYVISLFFQLVLHLTPYEAALGLCPMAIGIVISSMVCRPLLTRLGRTVIVMGLAATLIGALGLWLTVLIKGMADTALLTAPAILVIGAGMGACFSSIYEVALGDIEHDEAGSASGSLSAVQQLAAAMGSAVVTTIFFHLQTTVGDIGAMETSILIVAGIVCICLGLVWFMPRSAPSEE</sequence>
<feature type="transmembrane region" description="Helical" evidence="6">
    <location>
        <begin position="344"/>
        <end position="365"/>
    </location>
</feature>
<accession>A0ABY7AC73</accession>
<dbReference type="Gene3D" id="1.20.1720.10">
    <property type="entry name" value="Multidrug resistance protein D"/>
    <property type="match status" value="1"/>
</dbReference>
<dbReference type="PANTHER" id="PTHR42718:SF39">
    <property type="entry name" value="ACTINORHODIN TRANSPORTER-RELATED"/>
    <property type="match status" value="1"/>
</dbReference>
<evidence type="ECO:0000259" key="7">
    <source>
        <dbReference type="PROSITE" id="PS50850"/>
    </source>
</evidence>
<keyword evidence="9" id="KW-1185">Reference proteome</keyword>
<dbReference type="InterPro" id="IPR036259">
    <property type="entry name" value="MFS_trans_sf"/>
</dbReference>
<feature type="transmembrane region" description="Helical" evidence="6">
    <location>
        <begin position="371"/>
        <end position="394"/>
    </location>
</feature>
<feature type="transmembrane region" description="Helical" evidence="6">
    <location>
        <begin position="114"/>
        <end position="135"/>
    </location>
</feature>
<dbReference type="RefSeq" id="WP_268115429.1">
    <property type="nucleotide sequence ID" value="NZ_CP113524.1"/>
</dbReference>
<feature type="transmembrane region" description="Helical" evidence="6">
    <location>
        <begin position="89"/>
        <end position="108"/>
    </location>
</feature>
<evidence type="ECO:0000256" key="1">
    <source>
        <dbReference type="ARBA" id="ARBA00004651"/>
    </source>
</evidence>
<evidence type="ECO:0000256" key="5">
    <source>
        <dbReference type="ARBA" id="ARBA00023136"/>
    </source>
</evidence>
<keyword evidence="4 6" id="KW-1133">Transmembrane helix</keyword>
<dbReference type="SUPFAM" id="SSF103473">
    <property type="entry name" value="MFS general substrate transporter"/>
    <property type="match status" value="1"/>
</dbReference>
<dbReference type="Pfam" id="PF07690">
    <property type="entry name" value="MFS_1"/>
    <property type="match status" value="1"/>
</dbReference>
<feature type="transmembrane region" description="Helical" evidence="6">
    <location>
        <begin position="58"/>
        <end position="77"/>
    </location>
</feature>
<feature type="transmembrane region" description="Helical" evidence="6">
    <location>
        <begin position="147"/>
        <end position="170"/>
    </location>
</feature>
<evidence type="ECO:0000256" key="3">
    <source>
        <dbReference type="ARBA" id="ARBA00022692"/>
    </source>
</evidence>
<keyword evidence="2" id="KW-0813">Transport</keyword>
<dbReference type="EMBL" id="CP113524">
    <property type="protein sequence ID" value="WAJ24279.1"/>
    <property type="molecule type" value="Genomic_DNA"/>
</dbReference>
<dbReference type="PANTHER" id="PTHR42718">
    <property type="entry name" value="MAJOR FACILITATOR SUPERFAMILY MULTIDRUG TRANSPORTER MFSC"/>
    <property type="match status" value="1"/>
</dbReference>
<feature type="transmembrane region" description="Helical" evidence="6">
    <location>
        <begin position="447"/>
        <end position="466"/>
    </location>
</feature>
<feature type="transmembrane region" description="Helical" evidence="6">
    <location>
        <begin position="182"/>
        <end position="202"/>
    </location>
</feature>
<keyword evidence="5 6" id="KW-0472">Membrane</keyword>
<evidence type="ECO:0000256" key="6">
    <source>
        <dbReference type="SAM" id="Phobius"/>
    </source>
</evidence>
<feature type="transmembrane region" description="Helical" evidence="6">
    <location>
        <begin position="316"/>
        <end position="337"/>
    </location>
</feature>
<evidence type="ECO:0000313" key="8">
    <source>
        <dbReference type="EMBL" id="WAJ24279.1"/>
    </source>
</evidence>
<dbReference type="CDD" id="cd17321">
    <property type="entry name" value="MFS_MMR_MDR_like"/>
    <property type="match status" value="1"/>
</dbReference>
<comment type="subcellular location">
    <subcellularLocation>
        <location evidence="1">Cell membrane</location>
        <topology evidence="1">Multi-pass membrane protein</topology>
    </subcellularLocation>
</comment>
<feature type="domain" description="Major facilitator superfamily (MFS) profile" evidence="7">
    <location>
        <begin position="23"/>
        <end position="471"/>
    </location>
</feature>
<feature type="transmembrane region" description="Helical" evidence="6">
    <location>
        <begin position="20"/>
        <end position="38"/>
    </location>
</feature>
<feature type="transmembrane region" description="Helical" evidence="6">
    <location>
        <begin position="279"/>
        <end position="304"/>
    </location>
</feature>
<evidence type="ECO:0000313" key="9">
    <source>
        <dbReference type="Proteomes" id="UP001163115"/>
    </source>
</evidence>
<dbReference type="Proteomes" id="UP001163115">
    <property type="component" value="Chromosome"/>
</dbReference>
<dbReference type="Gene3D" id="1.20.1250.20">
    <property type="entry name" value="MFS general substrate transporter like domains"/>
    <property type="match status" value="1"/>
</dbReference>
<gene>
    <name evidence="8" type="ORF">OW255_01805</name>
</gene>
<dbReference type="PROSITE" id="PS50850">
    <property type="entry name" value="MFS"/>
    <property type="match status" value="1"/>
</dbReference>
<evidence type="ECO:0000256" key="2">
    <source>
        <dbReference type="ARBA" id="ARBA00022448"/>
    </source>
</evidence>
<dbReference type="InterPro" id="IPR011701">
    <property type="entry name" value="MFS"/>
</dbReference>
<reference evidence="8" key="1">
    <citation type="submission" date="2022-11" db="EMBL/GenBank/DDBJ databases">
        <title>Lacrimispora xylanolytica sy1, complete genome.</title>
        <authorList>
            <person name="Choi S."/>
        </authorList>
    </citation>
    <scope>NUCLEOTIDE SEQUENCE</scope>
    <source>
        <strain evidence="8">Sy1</strain>
    </source>
</reference>
<feature type="transmembrane region" description="Helical" evidence="6">
    <location>
        <begin position="214"/>
        <end position="231"/>
    </location>
</feature>